<evidence type="ECO:0000256" key="2">
    <source>
        <dbReference type="ARBA" id="ARBA00004922"/>
    </source>
</evidence>
<comment type="cofactor">
    <cofactor evidence="11">
        <name>Mn(2+)</name>
        <dbReference type="ChEBI" id="CHEBI:29035"/>
    </cofactor>
</comment>
<dbReference type="EC" id="2.4.1.-" evidence="11"/>
<keyword evidence="4 11" id="KW-0328">Glycosyltransferase</keyword>
<gene>
    <name evidence="14" type="ORF">TSAR_015534</name>
</gene>
<dbReference type="GO" id="GO:0005975">
    <property type="term" value="P:carbohydrate metabolic process"/>
    <property type="evidence" value="ECO:0007669"/>
    <property type="project" value="InterPro"/>
</dbReference>
<dbReference type="OrthoDB" id="10038994at2759"/>
<name>A0A232EXA5_9HYME</name>
<evidence type="ECO:0000256" key="4">
    <source>
        <dbReference type="ARBA" id="ARBA00022676"/>
    </source>
</evidence>
<keyword evidence="15" id="KW-1185">Reference proteome</keyword>
<comment type="caution">
    <text evidence="14">The sequence shown here is derived from an EMBL/GenBank/DDBJ whole genome shotgun (WGS) entry which is preliminary data.</text>
</comment>
<evidence type="ECO:0000256" key="1">
    <source>
        <dbReference type="ARBA" id="ARBA00004606"/>
    </source>
</evidence>
<dbReference type="PANTHER" id="PTHR19300:SF48">
    <property type="entry name" value="BETA-1,4-N-ACETYLGALACTOSAMINYLTRANSFERASE"/>
    <property type="match status" value="1"/>
</dbReference>
<feature type="domain" description="Galactosyltransferase C-terminal" evidence="12">
    <location>
        <begin position="206"/>
        <end position="283"/>
    </location>
</feature>
<evidence type="ECO:0000256" key="8">
    <source>
        <dbReference type="ARBA" id="ARBA00022989"/>
    </source>
</evidence>
<dbReference type="InterPro" id="IPR003859">
    <property type="entry name" value="Galactosyl_T"/>
</dbReference>
<keyword evidence="9" id="KW-0472">Membrane</keyword>
<dbReference type="InterPro" id="IPR027791">
    <property type="entry name" value="Galactosyl_T_C"/>
</dbReference>
<keyword evidence="7 11" id="KW-0735">Signal-anchor</keyword>
<dbReference type="EMBL" id="NNAY01001758">
    <property type="protein sequence ID" value="OXU23011.1"/>
    <property type="molecule type" value="Genomic_DNA"/>
</dbReference>
<dbReference type="AlphaFoldDB" id="A0A232EXA5"/>
<keyword evidence="6" id="KW-0812">Transmembrane</keyword>
<evidence type="ECO:0000256" key="5">
    <source>
        <dbReference type="ARBA" id="ARBA00022679"/>
    </source>
</evidence>
<evidence type="ECO:0000259" key="12">
    <source>
        <dbReference type="Pfam" id="PF02709"/>
    </source>
</evidence>
<dbReference type="GO" id="GO:0033842">
    <property type="term" value="F:N-acetyl-beta-glucosaminyl-derivative 4-beta-N-acetylgalactosaminyltransferase activity"/>
    <property type="evidence" value="ECO:0007669"/>
    <property type="project" value="TreeGrafter"/>
</dbReference>
<dbReference type="Gene3D" id="3.90.550.10">
    <property type="entry name" value="Spore Coat Polysaccharide Biosynthesis Protein SpsA, Chain A"/>
    <property type="match status" value="1"/>
</dbReference>
<dbReference type="InterPro" id="IPR027995">
    <property type="entry name" value="Galactosyl_T_N"/>
</dbReference>
<comment type="function">
    <text evidence="11">Catalyzes the transfer of galactose onto proteins or lipids.</text>
</comment>
<sequence length="330" mass="38000">MRRLIKIFRLAVSLLYEHGKALSFSITALLLLCYCLHPARFAAHYDHIKLEDIASELEKAYTPKINACAVIITGRSNSQLLYPDVEPREEPSALARRLGVLPGGQWKPTNCQPVYNVAIILPYRNRQSQLNIFMNYIHPFLQSQNLDYRIFVIEQSPTKEFNRAKLFNIGFVEATKISDFHCFIFQDIDLIPQNPDNIYACTKMPRHMSSSVNTFRYNLPYTGLFGGAIALTKQQFEKVNGFSNVFFGWGGEDDDFYSRLQSRGFPVTRFGPDVAQYYMLKHKKEPPSSARFTNLENGAKRFDTDGISDLEYEVLNHQLRPLYSWILVNV</sequence>
<evidence type="ECO:0000256" key="6">
    <source>
        <dbReference type="ARBA" id="ARBA00022692"/>
    </source>
</evidence>
<evidence type="ECO:0000313" key="14">
    <source>
        <dbReference type="EMBL" id="OXU23011.1"/>
    </source>
</evidence>
<evidence type="ECO:0000259" key="13">
    <source>
        <dbReference type="Pfam" id="PF13733"/>
    </source>
</evidence>
<comment type="similarity">
    <text evidence="3 11">Belongs to the glycosyltransferase 7 family.</text>
</comment>
<reference evidence="14 15" key="1">
    <citation type="journal article" date="2017" name="Curr. Biol.">
        <title>The Evolution of Venom by Co-option of Single-Copy Genes.</title>
        <authorList>
            <person name="Martinson E.O."/>
            <person name="Mrinalini"/>
            <person name="Kelkar Y.D."/>
            <person name="Chang C.H."/>
            <person name="Werren J.H."/>
        </authorList>
    </citation>
    <scope>NUCLEOTIDE SEQUENCE [LARGE SCALE GENOMIC DNA]</scope>
    <source>
        <strain evidence="14 15">Alberta</strain>
        <tissue evidence="14">Whole body</tissue>
    </source>
</reference>
<comment type="pathway">
    <text evidence="2 11">Protein modification; protein glycosylation.</text>
</comment>
<dbReference type="Pfam" id="PF13733">
    <property type="entry name" value="Glyco_transf_7N"/>
    <property type="match status" value="1"/>
</dbReference>
<evidence type="ECO:0000256" key="7">
    <source>
        <dbReference type="ARBA" id="ARBA00022968"/>
    </source>
</evidence>
<dbReference type="GO" id="GO:0008378">
    <property type="term" value="F:galactosyltransferase activity"/>
    <property type="evidence" value="ECO:0007669"/>
    <property type="project" value="TreeGrafter"/>
</dbReference>
<dbReference type="PRINTS" id="PR02050">
    <property type="entry name" value="B14GALTRFASE"/>
</dbReference>
<accession>A0A232EXA5</accession>
<keyword evidence="8" id="KW-1133">Transmembrane helix</keyword>
<organism evidence="14 15">
    <name type="scientific">Trichomalopsis sarcophagae</name>
    <dbReference type="NCBI Taxonomy" id="543379"/>
    <lineage>
        <taxon>Eukaryota</taxon>
        <taxon>Metazoa</taxon>
        <taxon>Ecdysozoa</taxon>
        <taxon>Arthropoda</taxon>
        <taxon>Hexapoda</taxon>
        <taxon>Insecta</taxon>
        <taxon>Pterygota</taxon>
        <taxon>Neoptera</taxon>
        <taxon>Endopterygota</taxon>
        <taxon>Hymenoptera</taxon>
        <taxon>Apocrita</taxon>
        <taxon>Proctotrupomorpha</taxon>
        <taxon>Chalcidoidea</taxon>
        <taxon>Pteromalidae</taxon>
        <taxon>Pteromalinae</taxon>
        <taxon>Trichomalopsis</taxon>
    </lineage>
</organism>
<dbReference type="InterPro" id="IPR029044">
    <property type="entry name" value="Nucleotide-diphossugar_trans"/>
</dbReference>
<evidence type="ECO:0000256" key="9">
    <source>
        <dbReference type="ARBA" id="ARBA00023136"/>
    </source>
</evidence>
<dbReference type="Proteomes" id="UP000215335">
    <property type="component" value="Unassembled WGS sequence"/>
</dbReference>
<dbReference type="GO" id="GO:0046872">
    <property type="term" value="F:metal ion binding"/>
    <property type="evidence" value="ECO:0007669"/>
    <property type="project" value="UniProtKB-UniRule"/>
</dbReference>
<dbReference type="CDD" id="cd00899">
    <property type="entry name" value="b4GalT"/>
    <property type="match status" value="1"/>
</dbReference>
<dbReference type="GO" id="GO:0005794">
    <property type="term" value="C:Golgi apparatus"/>
    <property type="evidence" value="ECO:0007669"/>
    <property type="project" value="TreeGrafter"/>
</dbReference>
<evidence type="ECO:0000256" key="3">
    <source>
        <dbReference type="ARBA" id="ARBA00005735"/>
    </source>
</evidence>
<evidence type="ECO:0000256" key="10">
    <source>
        <dbReference type="ARBA" id="ARBA00023180"/>
    </source>
</evidence>
<protein>
    <recommendedName>
        <fullName evidence="11">Beta-1,4-N-acetylgalactosaminyltransferase</fullName>
        <ecNumber evidence="11">2.4.1.-</ecNumber>
    </recommendedName>
    <alternativeName>
        <fullName evidence="11">Beta-4-GalNAcT</fullName>
    </alternativeName>
</protein>
<dbReference type="GO" id="GO:0016020">
    <property type="term" value="C:membrane"/>
    <property type="evidence" value="ECO:0007669"/>
    <property type="project" value="UniProtKB-SubCell"/>
</dbReference>
<dbReference type="GO" id="GO:0006688">
    <property type="term" value="P:glycosphingolipid biosynthetic process"/>
    <property type="evidence" value="ECO:0007669"/>
    <property type="project" value="TreeGrafter"/>
</dbReference>
<keyword evidence="11" id="KW-0464">Manganese</keyword>
<dbReference type="PANTHER" id="PTHR19300">
    <property type="entry name" value="BETA-1,4-GALACTOSYLTRANSFERASE"/>
    <property type="match status" value="1"/>
</dbReference>
<dbReference type="SUPFAM" id="SSF53448">
    <property type="entry name" value="Nucleotide-diphospho-sugar transferases"/>
    <property type="match status" value="1"/>
</dbReference>
<keyword evidence="11" id="KW-0479">Metal-binding</keyword>
<evidence type="ECO:0000313" key="15">
    <source>
        <dbReference type="Proteomes" id="UP000215335"/>
    </source>
</evidence>
<dbReference type="STRING" id="543379.A0A232EXA5"/>
<keyword evidence="5 11" id="KW-0808">Transferase</keyword>
<dbReference type="UniPathway" id="UPA00378"/>
<keyword evidence="10 11" id="KW-0325">Glycoprotein</keyword>
<proteinExistence type="inferred from homology"/>
<dbReference type="Pfam" id="PF02709">
    <property type="entry name" value="Glyco_transf_7C"/>
    <property type="match status" value="1"/>
</dbReference>
<comment type="subcellular location">
    <subcellularLocation>
        <location evidence="1 11">Membrane</location>
        <topology evidence="1 11">Single-pass type II membrane protein</topology>
    </subcellularLocation>
</comment>
<feature type="domain" description="Galactosyltransferase N-terminal" evidence="13">
    <location>
        <begin position="99"/>
        <end position="202"/>
    </location>
</feature>
<evidence type="ECO:0000256" key="11">
    <source>
        <dbReference type="RuleBase" id="RU368121"/>
    </source>
</evidence>